<organism evidence="1 2">
    <name type="scientific">Pseudonocardia adelaidensis</name>
    <dbReference type="NCBI Taxonomy" id="648754"/>
    <lineage>
        <taxon>Bacteria</taxon>
        <taxon>Bacillati</taxon>
        <taxon>Actinomycetota</taxon>
        <taxon>Actinomycetes</taxon>
        <taxon>Pseudonocardiales</taxon>
        <taxon>Pseudonocardiaceae</taxon>
        <taxon>Pseudonocardia</taxon>
    </lineage>
</organism>
<evidence type="ECO:0000313" key="2">
    <source>
        <dbReference type="Proteomes" id="UP001500804"/>
    </source>
</evidence>
<keyword evidence="2" id="KW-1185">Reference proteome</keyword>
<sequence>MSPERCDQLGGQRVFGYYPVEKHDVQRDGERTAIWDLMGKDAVLFHHAADVDPESMDSQYVRQSRAWFDILRAVVVSFGPVGPRGCRICL</sequence>
<dbReference type="Proteomes" id="UP001500804">
    <property type="component" value="Unassembled WGS sequence"/>
</dbReference>
<gene>
    <name evidence="1" type="ORF">GCM10023320_31090</name>
</gene>
<comment type="caution">
    <text evidence="1">The sequence shown here is derived from an EMBL/GenBank/DDBJ whole genome shotgun (WGS) entry which is preliminary data.</text>
</comment>
<dbReference type="EMBL" id="BAABJO010000010">
    <property type="protein sequence ID" value="GAA5121770.1"/>
    <property type="molecule type" value="Genomic_DNA"/>
</dbReference>
<proteinExistence type="predicted"/>
<dbReference type="RefSeq" id="WP_345605943.1">
    <property type="nucleotide sequence ID" value="NZ_BAABJO010000010.1"/>
</dbReference>
<evidence type="ECO:0000313" key="1">
    <source>
        <dbReference type="EMBL" id="GAA5121770.1"/>
    </source>
</evidence>
<name>A0ABP9NII3_9PSEU</name>
<protein>
    <submittedName>
        <fullName evidence="1">Uncharacterized protein</fullName>
    </submittedName>
</protein>
<accession>A0ABP9NII3</accession>
<reference evidence="2" key="1">
    <citation type="journal article" date="2019" name="Int. J. Syst. Evol. Microbiol.">
        <title>The Global Catalogue of Microorganisms (GCM) 10K type strain sequencing project: providing services to taxonomists for standard genome sequencing and annotation.</title>
        <authorList>
            <consortium name="The Broad Institute Genomics Platform"/>
            <consortium name="The Broad Institute Genome Sequencing Center for Infectious Disease"/>
            <person name="Wu L."/>
            <person name="Ma J."/>
        </authorList>
    </citation>
    <scope>NUCLEOTIDE SEQUENCE [LARGE SCALE GENOMIC DNA]</scope>
    <source>
        <strain evidence="2">JCM 18302</strain>
    </source>
</reference>